<sequence>MDVERLMKDLTVEHLHQIQENLQTEMEGKKEELREMVGRRYRDVLEASTEVVHSTVCKARFNLFEFRPLSREQQISVQRFIALHRLLAVINEPDGDALSDSFALTLAELLHKQLATEPLSPQMHSVVTGLTGRVIRTRRQLLADLEDEIGELSEPGWVANQLTALALLRGTDYEKLLDVYLAGRKNFIATLTTESSSLLSVVSELKKTLVVVEQLFAQGELVRIIQAAASPSYRPALIESIICDEAFTFGRLLMADAERVTRQLRDFKASPLLTQKIYAKCSEWITLESTTYFGVSDPARASLSSLSRLQLQFCFSFERCFRCISTFYTGVQSTRERCARYEQVELDVQPERVRESFASELYTVIERCFPLSPTPRVCVEALSFRMSKLHPGTSGNTSVGELSRARLCLALLHCDSTSFCQAMNKDGERIAAASRLLNAAAEDSLRCGKLAHCASHFGLQEEPHS</sequence>
<keyword evidence="5" id="KW-0653">Protein transport</keyword>
<evidence type="ECO:0000256" key="5">
    <source>
        <dbReference type="ARBA" id="ARBA00022927"/>
    </source>
</evidence>
<protein>
    <recommendedName>
        <fullName evidence="3">Conserved oligomeric Golgi complex subunit 1</fullName>
    </recommendedName>
</protein>
<evidence type="ECO:0000313" key="9">
    <source>
        <dbReference type="EMBL" id="VDP00315.1"/>
    </source>
</evidence>
<keyword evidence="10" id="KW-1185">Reference proteome</keyword>
<evidence type="ECO:0000313" key="11">
    <source>
        <dbReference type="WBParaSite" id="HPBE_0001463901-mRNA-1"/>
    </source>
</evidence>
<dbReference type="EMBL" id="UZAH01028461">
    <property type="protein sequence ID" value="VDP00315.1"/>
    <property type="molecule type" value="Genomic_DNA"/>
</dbReference>
<accession>A0A3P8AYI2</accession>
<dbReference type="GO" id="GO:0015031">
    <property type="term" value="P:protein transport"/>
    <property type="evidence" value="ECO:0007669"/>
    <property type="project" value="UniProtKB-KW"/>
</dbReference>
<keyword evidence="4" id="KW-0813">Transport</keyword>
<evidence type="ECO:0000256" key="7">
    <source>
        <dbReference type="ARBA" id="ARBA00023136"/>
    </source>
</evidence>
<gene>
    <name evidence="9" type="ORF">HPBE_LOCUS14640</name>
</gene>
<reference evidence="11" key="2">
    <citation type="submission" date="2019-09" db="UniProtKB">
        <authorList>
            <consortium name="WormBaseParasite"/>
        </authorList>
    </citation>
    <scope>IDENTIFICATION</scope>
</reference>
<evidence type="ECO:0000256" key="1">
    <source>
        <dbReference type="ARBA" id="ARBA00004395"/>
    </source>
</evidence>
<dbReference type="WBParaSite" id="HPBE_0001463901-mRNA-1">
    <property type="protein sequence ID" value="HPBE_0001463901-mRNA-1"/>
    <property type="gene ID" value="HPBE_0001463901"/>
</dbReference>
<dbReference type="OrthoDB" id="46189at2759"/>
<evidence type="ECO:0000256" key="6">
    <source>
        <dbReference type="ARBA" id="ARBA00023034"/>
    </source>
</evidence>
<feature type="coiled-coil region" evidence="8">
    <location>
        <begin position="12"/>
        <end position="39"/>
    </location>
</feature>
<evidence type="ECO:0000256" key="4">
    <source>
        <dbReference type="ARBA" id="ARBA00022448"/>
    </source>
</evidence>
<keyword evidence="8" id="KW-0175">Coiled coil</keyword>
<proteinExistence type="inferred from homology"/>
<organism evidence="10 11">
    <name type="scientific">Heligmosomoides polygyrus</name>
    <name type="common">Parasitic roundworm</name>
    <dbReference type="NCBI Taxonomy" id="6339"/>
    <lineage>
        <taxon>Eukaryota</taxon>
        <taxon>Metazoa</taxon>
        <taxon>Ecdysozoa</taxon>
        <taxon>Nematoda</taxon>
        <taxon>Chromadorea</taxon>
        <taxon>Rhabditida</taxon>
        <taxon>Rhabditina</taxon>
        <taxon>Rhabditomorpha</taxon>
        <taxon>Strongyloidea</taxon>
        <taxon>Heligmosomidae</taxon>
        <taxon>Heligmosomoides</taxon>
    </lineage>
</organism>
<dbReference type="InterPro" id="IPR033370">
    <property type="entry name" value="COG1"/>
</dbReference>
<dbReference type="PANTHER" id="PTHR31658:SF0">
    <property type="entry name" value="CONSERVED OLIGOMERIC GOLGI COMPLEX SUBUNIT 1"/>
    <property type="match status" value="1"/>
</dbReference>
<dbReference type="GO" id="GO:0006891">
    <property type="term" value="P:intra-Golgi vesicle-mediated transport"/>
    <property type="evidence" value="ECO:0007669"/>
    <property type="project" value="InterPro"/>
</dbReference>
<comment type="similarity">
    <text evidence="2">Belongs to the COG1 family.</text>
</comment>
<accession>A0A183G0L1</accession>
<dbReference type="GO" id="GO:0000139">
    <property type="term" value="C:Golgi membrane"/>
    <property type="evidence" value="ECO:0007669"/>
    <property type="project" value="UniProtKB-SubCell"/>
</dbReference>
<keyword evidence="7" id="KW-0472">Membrane</keyword>
<evidence type="ECO:0000256" key="3">
    <source>
        <dbReference type="ARBA" id="ARBA00020978"/>
    </source>
</evidence>
<evidence type="ECO:0000256" key="8">
    <source>
        <dbReference type="SAM" id="Coils"/>
    </source>
</evidence>
<dbReference type="Pfam" id="PF08700">
    <property type="entry name" value="VPS51_Exo84_N"/>
    <property type="match status" value="1"/>
</dbReference>
<dbReference type="Proteomes" id="UP000050761">
    <property type="component" value="Unassembled WGS sequence"/>
</dbReference>
<dbReference type="GO" id="GO:0017119">
    <property type="term" value="C:Golgi transport complex"/>
    <property type="evidence" value="ECO:0007669"/>
    <property type="project" value="InterPro"/>
</dbReference>
<comment type="subcellular location">
    <subcellularLocation>
        <location evidence="1">Golgi apparatus membrane</location>
        <topology evidence="1">Peripheral membrane protein</topology>
    </subcellularLocation>
</comment>
<name>A0A183G0L1_HELPZ</name>
<evidence type="ECO:0000256" key="2">
    <source>
        <dbReference type="ARBA" id="ARBA00006653"/>
    </source>
</evidence>
<dbReference type="AlphaFoldDB" id="A0A183G0L1"/>
<evidence type="ECO:0000313" key="10">
    <source>
        <dbReference type="Proteomes" id="UP000050761"/>
    </source>
</evidence>
<dbReference type="PANTHER" id="PTHR31658">
    <property type="entry name" value="CONSERVED OLIGOMERIC GOLGI COMPLEX SUBUNIT 1"/>
    <property type="match status" value="1"/>
</dbReference>
<reference evidence="9 10" key="1">
    <citation type="submission" date="2018-11" db="EMBL/GenBank/DDBJ databases">
        <authorList>
            <consortium name="Pathogen Informatics"/>
        </authorList>
    </citation>
    <scope>NUCLEOTIDE SEQUENCE [LARGE SCALE GENOMIC DNA]</scope>
</reference>
<keyword evidence="6" id="KW-0333">Golgi apparatus</keyword>